<keyword evidence="2" id="KW-0564">Palmitate</keyword>
<dbReference type="EMBL" id="JBAWKB010000001">
    <property type="protein sequence ID" value="MFH6770769.1"/>
    <property type="molecule type" value="Genomic_DNA"/>
</dbReference>
<reference evidence="3 4" key="1">
    <citation type="submission" date="2024-02" db="EMBL/GenBank/DDBJ databases">
        <title>A Gaetbulibacter species isolated from tidal flats and genomic insights of their niches.</title>
        <authorList>
            <person name="Ye Y."/>
        </authorList>
    </citation>
    <scope>NUCLEOTIDE SEQUENCE [LARGE SCALE GENOMIC DNA]</scope>
    <source>
        <strain evidence="3 4">KYW382</strain>
    </source>
</reference>
<name>A0ABW7MVC0_9FLAO</name>
<comment type="subcellular location">
    <subcellularLocation>
        <location evidence="2">Cell membrane</location>
        <topology evidence="2">Lipid-anchor</topology>
    </subcellularLocation>
</comment>
<keyword evidence="2" id="KW-0472">Membrane</keyword>
<accession>A0ABW7MVC0</accession>
<dbReference type="PANTHER" id="PTHR30203">
    <property type="entry name" value="OUTER MEMBRANE CATION EFFLUX PROTEIN"/>
    <property type="match status" value="1"/>
</dbReference>
<organism evidence="3 4">
    <name type="scientific">Gaetbulibacter aestuarii</name>
    <dbReference type="NCBI Taxonomy" id="1502358"/>
    <lineage>
        <taxon>Bacteria</taxon>
        <taxon>Pseudomonadati</taxon>
        <taxon>Bacteroidota</taxon>
        <taxon>Flavobacteriia</taxon>
        <taxon>Flavobacteriales</taxon>
        <taxon>Flavobacteriaceae</taxon>
        <taxon>Gaetbulibacter</taxon>
    </lineage>
</organism>
<dbReference type="InterPro" id="IPR010131">
    <property type="entry name" value="MdtP/NodT-like"/>
</dbReference>
<dbReference type="Pfam" id="PF02321">
    <property type="entry name" value="OEP"/>
    <property type="match status" value="2"/>
</dbReference>
<protein>
    <submittedName>
        <fullName evidence="3">Efflux transporter outer membrane subunit</fullName>
    </submittedName>
</protein>
<dbReference type="PANTHER" id="PTHR30203:SF33">
    <property type="entry name" value="BLR4455 PROTEIN"/>
    <property type="match status" value="1"/>
</dbReference>
<evidence type="ECO:0000313" key="3">
    <source>
        <dbReference type="EMBL" id="MFH6770769.1"/>
    </source>
</evidence>
<comment type="similarity">
    <text evidence="1 2">Belongs to the outer membrane factor (OMF) (TC 1.B.17) family.</text>
</comment>
<comment type="caution">
    <text evidence="3">The sequence shown here is derived from an EMBL/GenBank/DDBJ whole genome shotgun (WGS) entry which is preliminary data.</text>
</comment>
<dbReference type="InterPro" id="IPR003423">
    <property type="entry name" value="OMP_efflux"/>
</dbReference>
<gene>
    <name evidence="3" type="ORF">V8G58_02395</name>
</gene>
<evidence type="ECO:0000313" key="4">
    <source>
        <dbReference type="Proteomes" id="UP001610100"/>
    </source>
</evidence>
<dbReference type="NCBIfam" id="TIGR01845">
    <property type="entry name" value="outer_NodT"/>
    <property type="match status" value="1"/>
</dbReference>
<dbReference type="RefSeq" id="WP_344739287.1">
    <property type="nucleotide sequence ID" value="NZ_BAABAY010000001.1"/>
</dbReference>
<evidence type="ECO:0000256" key="1">
    <source>
        <dbReference type="ARBA" id="ARBA00007613"/>
    </source>
</evidence>
<keyword evidence="2" id="KW-0812">Transmembrane</keyword>
<dbReference type="Proteomes" id="UP001610100">
    <property type="component" value="Unassembled WGS sequence"/>
</dbReference>
<dbReference type="SUPFAM" id="SSF56954">
    <property type="entry name" value="Outer membrane efflux proteins (OEP)"/>
    <property type="match status" value="1"/>
</dbReference>
<proteinExistence type="inferred from homology"/>
<keyword evidence="2" id="KW-0449">Lipoprotein</keyword>
<keyword evidence="2" id="KW-1134">Transmembrane beta strand</keyword>
<dbReference type="Gene3D" id="2.20.200.10">
    <property type="entry name" value="Outer membrane efflux proteins (OEP)"/>
    <property type="match status" value="1"/>
</dbReference>
<dbReference type="Gene3D" id="1.20.1600.10">
    <property type="entry name" value="Outer membrane efflux proteins (OEP)"/>
    <property type="match status" value="1"/>
</dbReference>
<evidence type="ECO:0000256" key="2">
    <source>
        <dbReference type="RuleBase" id="RU362097"/>
    </source>
</evidence>
<keyword evidence="4" id="KW-1185">Reference proteome</keyword>
<sequence>MRGISKYKVISRIGLMLVLALTLHSCFVAKNYERPEFNSTENLYRTDMLPNDSISMASVPWETLFTDSYLKQYIAEGLENNLDIRIAMQQMIAAEAYMKQGKAGYLPSLSAKATMTHQELSKNSQFGSFFDGAIEQFETSANLSWEADIWGKIRSNKRATGANYLKTVAAHQAVKTRLISTIASTYYRLLALDAQLKVTRTSVKTRGNSVETIKALKKAGQVTQVAVDRNIAQYNNAKALQVDLETAIFKTENALSILLGKPAQTIARDSLSAQHIDTNITAGVPAQLLANRPDVKAAEFNLVQNFELTNVARANFYPSLTINATGGLQSLELDKLFDANSLFANIVGGLTQPIFNQRRVKTQYEVAKAQQEQALLNFKKTLLTAGNEVSNALYTYKAETEKYDYRNNEVVALRQAEKNSEALLENGFANYLDVLTARQSALNAELNVIDSKLQQLLSAVTLYEALGGGVQ</sequence>